<feature type="transmembrane region" description="Helical" evidence="1">
    <location>
        <begin position="84"/>
        <end position="104"/>
    </location>
</feature>
<dbReference type="RefSeq" id="WP_141995742.1">
    <property type="nucleotide sequence ID" value="NZ_VFML01000001.1"/>
</dbReference>
<evidence type="ECO:0000256" key="1">
    <source>
        <dbReference type="SAM" id="Phobius"/>
    </source>
</evidence>
<proteinExistence type="predicted"/>
<dbReference type="AlphaFoldDB" id="A0A542DCR1"/>
<dbReference type="EMBL" id="VFML01000001">
    <property type="protein sequence ID" value="TQJ00860.1"/>
    <property type="molecule type" value="Genomic_DNA"/>
</dbReference>
<keyword evidence="1" id="KW-0472">Membrane</keyword>
<gene>
    <name evidence="2" type="ORF">FB471_0511</name>
</gene>
<accession>A0A542DCR1</accession>
<evidence type="ECO:0000313" key="2">
    <source>
        <dbReference type="EMBL" id="TQJ00860.1"/>
    </source>
</evidence>
<comment type="caution">
    <text evidence="2">The sequence shown here is derived from an EMBL/GenBank/DDBJ whole genome shotgun (WGS) entry which is preliminary data.</text>
</comment>
<sequence>MSTNRRVAVTSPQTRLAHARRRHRARWRPATLDPAEAQRAVRLYRAQRRRSTLAVALLFALIFGLPVLLAAFPALDGLRLLGVPASWIAVAVVPFPAMVSLAWWQLRRAERAEDDG</sequence>
<name>A0A542DCR1_AMYCI</name>
<keyword evidence="1" id="KW-0812">Transmembrane</keyword>
<protein>
    <recommendedName>
        <fullName evidence="4">DUF485 domain-containing protein</fullName>
    </recommendedName>
</protein>
<keyword evidence="1" id="KW-1133">Transmembrane helix</keyword>
<evidence type="ECO:0000313" key="3">
    <source>
        <dbReference type="Proteomes" id="UP000320876"/>
    </source>
</evidence>
<organism evidence="2 3">
    <name type="scientific">Amycolatopsis cihanbeyliensis</name>
    <dbReference type="NCBI Taxonomy" id="1128664"/>
    <lineage>
        <taxon>Bacteria</taxon>
        <taxon>Bacillati</taxon>
        <taxon>Actinomycetota</taxon>
        <taxon>Actinomycetes</taxon>
        <taxon>Pseudonocardiales</taxon>
        <taxon>Pseudonocardiaceae</taxon>
        <taxon>Amycolatopsis</taxon>
    </lineage>
</organism>
<feature type="transmembrane region" description="Helical" evidence="1">
    <location>
        <begin position="52"/>
        <end position="72"/>
    </location>
</feature>
<keyword evidence="3" id="KW-1185">Reference proteome</keyword>
<evidence type="ECO:0008006" key="4">
    <source>
        <dbReference type="Google" id="ProtNLM"/>
    </source>
</evidence>
<reference evidence="2 3" key="1">
    <citation type="submission" date="2019-06" db="EMBL/GenBank/DDBJ databases">
        <title>Sequencing the genomes of 1000 actinobacteria strains.</title>
        <authorList>
            <person name="Klenk H.-P."/>
        </authorList>
    </citation>
    <scope>NUCLEOTIDE SEQUENCE [LARGE SCALE GENOMIC DNA]</scope>
    <source>
        <strain evidence="2 3">DSM 45679</strain>
    </source>
</reference>
<dbReference type="OrthoDB" id="5194333at2"/>
<dbReference type="Proteomes" id="UP000320876">
    <property type="component" value="Unassembled WGS sequence"/>
</dbReference>